<dbReference type="AlphaFoldDB" id="A0A7S2NKG2"/>
<evidence type="ECO:0000313" key="1">
    <source>
        <dbReference type="EMBL" id="CAD9544897.1"/>
    </source>
</evidence>
<organism evidence="1">
    <name type="scientific">Zooxanthella nutricula</name>
    <dbReference type="NCBI Taxonomy" id="1333877"/>
    <lineage>
        <taxon>Eukaryota</taxon>
        <taxon>Sar</taxon>
        <taxon>Alveolata</taxon>
        <taxon>Dinophyceae</taxon>
        <taxon>Peridiniales</taxon>
        <taxon>Peridiniales incertae sedis</taxon>
        <taxon>Zooxanthella</taxon>
    </lineage>
</organism>
<gene>
    <name evidence="1" type="ORF">BRAN1462_LOCUS17068</name>
</gene>
<name>A0A7S2NKG2_9DINO</name>
<accession>A0A7S2NKG2</accession>
<sequence>MTTSSNHTFPGKVEEVFDKGAIWVAYGDTCDSGYDKDFLVGRAEVDRMLKPRYAKGQAVWVWTVWANSPRRWSAGEVAGVKNQDGAESCNPDAAIHVGYSRACASKTVFPWENMLAPRELWYAEGQAVCIFSKTANQWVAGSVKRVLPETRVFSRPNRAAYCIPKGSVEVAWDHEGVVRAKWLVEIDELLDELRPHVDGSACEAM</sequence>
<dbReference type="EMBL" id="HBGW01026831">
    <property type="protein sequence ID" value="CAD9544897.1"/>
    <property type="molecule type" value="Transcribed_RNA"/>
</dbReference>
<reference evidence="1" key="1">
    <citation type="submission" date="2021-01" db="EMBL/GenBank/DDBJ databases">
        <authorList>
            <person name="Corre E."/>
            <person name="Pelletier E."/>
            <person name="Niang G."/>
            <person name="Scheremetjew M."/>
            <person name="Finn R."/>
            <person name="Kale V."/>
            <person name="Holt S."/>
            <person name="Cochrane G."/>
            <person name="Meng A."/>
            <person name="Brown T."/>
            <person name="Cohen L."/>
        </authorList>
    </citation>
    <scope>NUCLEOTIDE SEQUENCE</scope>
    <source>
        <strain evidence="1">RCC3387</strain>
    </source>
</reference>
<proteinExistence type="predicted"/>
<protein>
    <submittedName>
        <fullName evidence="1">Uncharacterized protein</fullName>
    </submittedName>
</protein>